<dbReference type="PROSITE" id="PS00591">
    <property type="entry name" value="GH10_1"/>
    <property type="match status" value="1"/>
</dbReference>
<sequence>MKLKFLLLALATCGTMTIGAQNYTTGNPADETNYGYLKNYLPLKQYINYGQYPNFKLGIAIGANDYLNNSTVKAVTNGYFTETVAGNEMKMSSCVSSNGSMNFSTVTNFVNTAAEAGVNVYGHTLAWHSQQPVGYLNGLIKDLPPLPIEGSDTTVWTLLKSKDFTQDKSIGWTADKTTYGFTTSFVSDGLQVHTTKKVNSWEVQYIVMDNIPTVQGVTYKMTITVKGSAAGNIHSKLGNWNGGASAEIPFTTEWKDVVVNYTSTLDNSFLLFQHGDFVGDIWIKNIKFEKSVQGKKATRNCIVMNATAKNANVWDNQFWIKLGSFNKGDAYEFSAEVRADNVSKASTQIHNSPGSYVNWQAIGDVNFTTEWKTVTKTGLFAAAGQSIAFNLNEFTGANAYYFDNISLKVNGVERVINGNLDGTDVSSFAWRRLGESVVTPIISTLQYIQLPQSIPLSAKVKHDTLVFAMDRWIGGMMAACGGNVKAWDVVNEAISGSDSNGDGVYDLQHNNGDDSNFFWQDYMGDLEYTRQAVRLARLHYANSMVSKGGDDGKLMLFVNDYNLESDWDSNGKLKSLIKWIERWEADGVTKIDGIGSQMHISCYMNDATQNSKKNAIENSFRLMAATGKLVRISELDMGMVDASGNDVPTANVTEEMHHRMAALYEWIVKKYLEIIPANQQWGICQWCATDAPTNSGWRANSPVGLWTLDWYRKHAYAGFARGLGAPQNPSAVDLILNDSIKPDSSPIYDIYGRYVGNDFELLPSDVYIQKGKKYLKR</sequence>
<evidence type="ECO:0000313" key="11">
    <source>
        <dbReference type="EMBL" id="QQZ02683.1"/>
    </source>
</evidence>
<dbReference type="InterPro" id="IPR001000">
    <property type="entry name" value="GH10_dom"/>
</dbReference>
<evidence type="ECO:0000256" key="2">
    <source>
        <dbReference type="ARBA" id="ARBA00007495"/>
    </source>
</evidence>
<keyword evidence="5" id="KW-0732">Signal</keyword>
<dbReference type="InterPro" id="IPR008979">
    <property type="entry name" value="Galactose-bd-like_sf"/>
</dbReference>
<evidence type="ECO:0000256" key="7">
    <source>
        <dbReference type="ARBA" id="ARBA00023277"/>
    </source>
</evidence>
<dbReference type="InterPro" id="IPR031158">
    <property type="entry name" value="GH10_AS"/>
</dbReference>
<evidence type="ECO:0000256" key="1">
    <source>
        <dbReference type="ARBA" id="ARBA00000681"/>
    </source>
</evidence>
<dbReference type="Pfam" id="PF00331">
    <property type="entry name" value="Glyco_hydro_10"/>
    <property type="match status" value="2"/>
</dbReference>
<dbReference type="Gene3D" id="3.20.20.80">
    <property type="entry name" value="Glycosidases"/>
    <property type="match status" value="2"/>
</dbReference>
<name>A0A7U1BNC5_9ZZZZ</name>
<dbReference type="SUPFAM" id="SSF49785">
    <property type="entry name" value="Galactose-binding domain-like"/>
    <property type="match status" value="2"/>
</dbReference>
<keyword evidence="9" id="KW-0624">Polysaccharide degradation</keyword>
<comment type="similarity">
    <text evidence="2">Belongs to the glycosyl hydrolase 10 (cellulase F) family.</text>
</comment>
<dbReference type="GO" id="GO:0031176">
    <property type="term" value="F:endo-1,4-beta-xylanase activity"/>
    <property type="evidence" value="ECO:0007669"/>
    <property type="project" value="UniProtKB-EC"/>
</dbReference>
<dbReference type="InterPro" id="IPR017853">
    <property type="entry name" value="GH"/>
</dbReference>
<keyword evidence="6 11" id="KW-0378">Hydrolase</keyword>
<evidence type="ECO:0000256" key="5">
    <source>
        <dbReference type="ARBA" id="ARBA00022729"/>
    </source>
</evidence>
<comment type="catalytic activity">
    <reaction evidence="1">
        <text>Endohydrolysis of (1-&gt;4)-beta-D-xylosidic linkages in xylans.</text>
        <dbReference type="EC" id="3.2.1.8"/>
    </reaction>
</comment>
<protein>
    <recommendedName>
        <fullName evidence="3">endo-1,4-beta-xylanase</fullName>
        <ecNumber evidence="3">3.2.1.8</ecNumber>
    </recommendedName>
</protein>
<evidence type="ECO:0000256" key="4">
    <source>
        <dbReference type="ARBA" id="ARBA00022651"/>
    </source>
</evidence>
<dbReference type="EMBL" id="MW124425">
    <property type="protein sequence ID" value="QQZ02683.1"/>
    <property type="molecule type" value="Genomic_DNA"/>
</dbReference>
<dbReference type="PANTHER" id="PTHR31490:SF88">
    <property type="entry name" value="BETA-XYLANASE"/>
    <property type="match status" value="1"/>
</dbReference>
<evidence type="ECO:0000256" key="8">
    <source>
        <dbReference type="ARBA" id="ARBA00023295"/>
    </source>
</evidence>
<accession>A0A7U1BNC5</accession>
<feature type="domain" description="GH10" evidence="10">
    <location>
        <begin position="418"/>
        <end position="723"/>
    </location>
</feature>
<dbReference type="SUPFAM" id="SSF51445">
    <property type="entry name" value="(Trans)glycosidases"/>
    <property type="match status" value="1"/>
</dbReference>
<dbReference type="Gene3D" id="2.60.120.260">
    <property type="entry name" value="Galactose-binding domain-like"/>
    <property type="match status" value="2"/>
</dbReference>
<proteinExistence type="inferred from homology"/>
<evidence type="ECO:0000256" key="3">
    <source>
        <dbReference type="ARBA" id="ARBA00012590"/>
    </source>
</evidence>
<organism evidence="11">
    <name type="scientific">uncultured microorganism</name>
    <dbReference type="NCBI Taxonomy" id="358574"/>
    <lineage>
        <taxon>unclassified sequences</taxon>
        <taxon>environmental samples</taxon>
    </lineage>
</organism>
<keyword evidence="7" id="KW-0119">Carbohydrate metabolism</keyword>
<evidence type="ECO:0000256" key="6">
    <source>
        <dbReference type="ARBA" id="ARBA00022801"/>
    </source>
</evidence>
<dbReference type="EC" id="3.2.1.8" evidence="3"/>
<dbReference type="AlphaFoldDB" id="A0A7U1BNC5"/>
<keyword evidence="4 11" id="KW-0858">Xylan degradation</keyword>
<dbReference type="PANTHER" id="PTHR31490">
    <property type="entry name" value="GLYCOSYL HYDROLASE"/>
    <property type="match status" value="1"/>
</dbReference>
<dbReference type="InterPro" id="IPR044846">
    <property type="entry name" value="GH10"/>
</dbReference>
<keyword evidence="8 11" id="KW-0326">Glycosidase</keyword>
<evidence type="ECO:0000259" key="10">
    <source>
        <dbReference type="SMART" id="SM00633"/>
    </source>
</evidence>
<dbReference type="GO" id="GO:0045493">
    <property type="term" value="P:xylan catabolic process"/>
    <property type="evidence" value="ECO:0007669"/>
    <property type="project" value="UniProtKB-KW"/>
</dbReference>
<dbReference type="SMART" id="SM00633">
    <property type="entry name" value="Glyco_10"/>
    <property type="match status" value="1"/>
</dbReference>
<reference evidence="11" key="1">
    <citation type="journal article" date="2021" name="AMB Express">
        <title>Characterization of efficient xylanases from industrial-scale pulp and paper wastewater treatment microbiota.</title>
        <authorList>
            <person name="Wang J."/>
            <person name="Liang J."/>
            <person name="Li Y."/>
            <person name="Tian L."/>
            <person name="Wei Y."/>
        </authorList>
    </citation>
    <scope>NUCLEOTIDE SEQUENCE</scope>
</reference>
<evidence type="ECO:0000256" key="9">
    <source>
        <dbReference type="ARBA" id="ARBA00023326"/>
    </source>
</evidence>